<dbReference type="GO" id="GO:0004190">
    <property type="term" value="F:aspartic-type endopeptidase activity"/>
    <property type="evidence" value="ECO:0007669"/>
    <property type="project" value="UniProtKB-KW"/>
</dbReference>
<dbReference type="OrthoDB" id="2747330at2759"/>
<feature type="active site" evidence="5">
    <location>
        <position position="295"/>
    </location>
</feature>
<evidence type="ECO:0000313" key="8">
    <source>
        <dbReference type="EMBL" id="EXJ88769.1"/>
    </source>
</evidence>
<dbReference type="InterPro" id="IPR034163">
    <property type="entry name" value="Aspergillopepsin-like_cat_dom"/>
</dbReference>
<evidence type="ECO:0000256" key="3">
    <source>
        <dbReference type="ARBA" id="ARBA00022750"/>
    </source>
</evidence>
<evidence type="ECO:0000256" key="2">
    <source>
        <dbReference type="ARBA" id="ARBA00022670"/>
    </source>
</evidence>
<dbReference type="InterPro" id="IPR001969">
    <property type="entry name" value="Aspartic_peptidase_AS"/>
</dbReference>
<dbReference type="AlphaFoldDB" id="W9Z2M8"/>
<evidence type="ECO:0000313" key="9">
    <source>
        <dbReference type="Proteomes" id="UP000019478"/>
    </source>
</evidence>
<dbReference type="InterPro" id="IPR001461">
    <property type="entry name" value="Aspartic_peptidase_A1"/>
</dbReference>
<evidence type="ECO:0000256" key="1">
    <source>
        <dbReference type="ARBA" id="ARBA00007447"/>
    </source>
</evidence>
<dbReference type="PROSITE" id="PS00141">
    <property type="entry name" value="ASP_PROTEASE"/>
    <property type="match status" value="1"/>
</dbReference>
<protein>
    <recommendedName>
        <fullName evidence="7">Peptidase A1 domain-containing protein</fullName>
    </recommendedName>
</protein>
<comment type="caution">
    <text evidence="8">The sequence shown here is derived from an EMBL/GenBank/DDBJ whole genome shotgun (WGS) entry which is preliminary data.</text>
</comment>
<dbReference type="HOGENOM" id="CLU_013253_0_2_1"/>
<dbReference type="Pfam" id="PF00026">
    <property type="entry name" value="Asp"/>
    <property type="match status" value="1"/>
</dbReference>
<dbReference type="PANTHER" id="PTHR47966:SF1">
    <property type="entry name" value="ASPARTYL PROTEINASE"/>
    <property type="match status" value="1"/>
</dbReference>
<keyword evidence="2 6" id="KW-0645">Protease</keyword>
<accession>W9Z2M8</accession>
<gene>
    <name evidence="8" type="ORF">A1O3_01833</name>
</gene>
<dbReference type="RefSeq" id="XP_007730166.1">
    <property type="nucleotide sequence ID" value="XM_007731976.1"/>
</dbReference>
<dbReference type="Gene3D" id="2.40.70.10">
    <property type="entry name" value="Acid Proteases"/>
    <property type="match status" value="2"/>
</dbReference>
<dbReference type="Proteomes" id="UP000019478">
    <property type="component" value="Unassembled WGS sequence"/>
</dbReference>
<dbReference type="eggNOG" id="KOG1339">
    <property type="taxonomic scope" value="Eukaryota"/>
</dbReference>
<evidence type="ECO:0000256" key="5">
    <source>
        <dbReference type="PIRSR" id="PIRSR601461-1"/>
    </source>
</evidence>
<dbReference type="EMBL" id="AMGY01000002">
    <property type="protein sequence ID" value="EXJ88769.1"/>
    <property type="molecule type" value="Genomic_DNA"/>
</dbReference>
<evidence type="ECO:0000256" key="4">
    <source>
        <dbReference type="ARBA" id="ARBA00022801"/>
    </source>
</evidence>
<dbReference type="PANTHER" id="PTHR47966">
    <property type="entry name" value="BETA-SITE APP-CLEAVING ENZYME, ISOFORM A-RELATED"/>
    <property type="match status" value="1"/>
</dbReference>
<dbReference type="PRINTS" id="PR00792">
    <property type="entry name" value="PEPSIN"/>
</dbReference>
<proteinExistence type="inferred from homology"/>
<dbReference type="InterPro" id="IPR021109">
    <property type="entry name" value="Peptidase_aspartic_dom_sf"/>
</dbReference>
<dbReference type="GO" id="GO:0006508">
    <property type="term" value="P:proteolysis"/>
    <property type="evidence" value="ECO:0007669"/>
    <property type="project" value="UniProtKB-KW"/>
</dbReference>
<dbReference type="InterPro" id="IPR033121">
    <property type="entry name" value="PEPTIDASE_A1"/>
</dbReference>
<sequence length="416" mass="44994">MALSNITRVSVRRNANYKADGTKSLVYLFHKYGIGPTKPGRFHRNQNHVLMKRQNDGSAAQVTADDQQNDAFYTCPVQIGNPAQTLDLDFDSGSADFWVWSTLLPSRTVDAAVAAGAAIFDPDKSSTFQTLPGSTWQIRYGDNSGASGTVGTDNVKIGNIVVEGQAIELASRISSQLLEQTASRGLLGLAFGSINTVRPKPVRTPLENMIAQQDIATSEQLFTCYLGSYQDANDPDQGKSFFTFGGIDEDAVKLSGQQISYTPIDNSDGFWKFSSPSVVINGQTFNLPNNQAIADTGTTLMLVPDSVVDQIYATIPGAEYSEDAMGWVYPVDTPPENLPTVSFAVGNKQIVIEKEHLNFGKYNNTMVFGGIQSQGNLGFNIFGDVFLQCVYAIFDAGNSQFGVVQRADPTPDGLQA</sequence>
<feature type="active site" evidence="5">
    <location>
        <position position="91"/>
    </location>
</feature>
<dbReference type="SUPFAM" id="SSF50630">
    <property type="entry name" value="Acid proteases"/>
    <property type="match status" value="1"/>
</dbReference>
<comment type="similarity">
    <text evidence="1 6">Belongs to the peptidase A1 family.</text>
</comment>
<keyword evidence="4 6" id="KW-0378">Hydrolase</keyword>
<keyword evidence="9" id="KW-1185">Reference proteome</keyword>
<name>W9Z2M8_9EURO</name>
<dbReference type="GeneID" id="19165966"/>
<evidence type="ECO:0000256" key="6">
    <source>
        <dbReference type="RuleBase" id="RU000454"/>
    </source>
</evidence>
<dbReference type="PROSITE" id="PS51767">
    <property type="entry name" value="PEPTIDASE_A1"/>
    <property type="match status" value="1"/>
</dbReference>
<feature type="domain" description="Peptidase A1" evidence="7">
    <location>
        <begin position="73"/>
        <end position="404"/>
    </location>
</feature>
<keyword evidence="3 6" id="KW-0064">Aspartyl protease</keyword>
<dbReference type="STRING" id="1182542.W9Z2M8"/>
<organism evidence="8 9">
    <name type="scientific">Capronia epimyces CBS 606.96</name>
    <dbReference type="NCBI Taxonomy" id="1182542"/>
    <lineage>
        <taxon>Eukaryota</taxon>
        <taxon>Fungi</taxon>
        <taxon>Dikarya</taxon>
        <taxon>Ascomycota</taxon>
        <taxon>Pezizomycotina</taxon>
        <taxon>Eurotiomycetes</taxon>
        <taxon>Chaetothyriomycetidae</taxon>
        <taxon>Chaetothyriales</taxon>
        <taxon>Herpotrichiellaceae</taxon>
        <taxon>Capronia</taxon>
    </lineage>
</organism>
<dbReference type="CDD" id="cd06097">
    <property type="entry name" value="Aspergillopepsin_like"/>
    <property type="match status" value="1"/>
</dbReference>
<evidence type="ECO:0000259" key="7">
    <source>
        <dbReference type="PROSITE" id="PS51767"/>
    </source>
</evidence>
<reference evidence="8 9" key="1">
    <citation type="submission" date="2013-03" db="EMBL/GenBank/DDBJ databases">
        <title>The Genome Sequence of Capronia epimyces CBS 606.96.</title>
        <authorList>
            <consortium name="The Broad Institute Genomics Platform"/>
            <person name="Cuomo C."/>
            <person name="de Hoog S."/>
            <person name="Gorbushina A."/>
            <person name="Walker B."/>
            <person name="Young S.K."/>
            <person name="Zeng Q."/>
            <person name="Gargeya S."/>
            <person name="Fitzgerald M."/>
            <person name="Haas B."/>
            <person name="Abouelleil A."/>
            <person name="Allen A.W."/>
            <person name="Alvarado L."/>
            <person name="Arachchi H.M."/>
            <person name="Berlin A.M."/>
            <person name="Chapman S.B."/>
            <person name="Gainer-Dewar J."/>
            <person name="Goldberg J."/>
            <person name="Griggs A."/>
            <person name="Gujja S."/>
            <person name="Hansen M."/>
            <person name="Howarth C."/>
            <person name="Imamovic A."/>
            <person name="Ireland A."/>
            <person name="Larimer J."/>
            <person name="McCowan C."/>
            <person name="Murphy C."/>
            <person name="Pearson M."/>
            <person name="Poon T.W."/>
            <person name="Priest M."/>
            <person name="Roberts A."/>
            <person name="Saif S."/>
            <person name="Shea T."/>
            <person name="Sisk P."/>
            <person name="Sykes S."/>
            <person name="Wortman J."/>
            <person name="Nusbaum C."/>
            <person name="Birren B."/>
        </authorList>
    </citation>
    <scope>NUCLEOTIDE SEQUENCE [LARGE SCALE GENOMIC DNA]</scope>
    <source>
        <strain evidence="8 9">CBS 606.96</strain>
    </source>
</reference>